<sequence>MKNLTVLLLAIIAVVTMLYAGVDGLTKNYSYAPFITFIGACTAIGLAIDVFNHIQFRIRKSNVRKLGRF</sequence>
<dbReference type="RefSeq" id="WP_254153953.1">
    <property type="nucleotide sequence ID" value="NZ_JAHESD010000023.1"/>
</dbReference>
<feature type="transmembrane region" description="Helical" evidence="1">
    <location>
        <begin position="30"/>
        <end position="51"/>
    </location>
</feature>
<proteinExistence type="predicted"/>
<accession>A0ABS5VS37</accession>
<name>A0ABS5VS37_9BACT</name>
<dbReference type="Proteomes" id="UP000772618">
    <property type="component" value="Unassembled WGS sequence"/>
</dbReference>
<comment type="caution">
    <text evidence="2">The sequence shown here is derived from an EMBL/GenBank/DDBJ whole genome shotgun (WGS) entry which is preliminary data.</text>
</comment>
<dbReference type="EMBL" id="JAHESD010000023">
    <property type="protein sequence ID" value="MBT1703991.1"/>
    <property type="molecule type" value="Genomic_DNA"/>
</dbReference>
<evidence type="ECO:0000256" key="1">
    <source>
        <dbReference type="SAM" id="Phobius"/>
    </source>
</evidence>
<protein>
    <submittedName>
        <fullName evidence="2">Uncharacterized protein</fullName>
    </submittedName>
</protein>
<keyword evidence="1" id="KW-1133">Transmembrane helix</keyword>
<evidence type="ECO:0000313" key="3">
    <source>
        <dbReference type="Proteomes" id="UP000772618"/>
    </source>
</evidence>
<keyword evidence="3" id="KW-1185">Reference proteome</keyword>
<organism evidence="2 3">
    <name type="scientific">Chryseosolibacter indicus</name>
    <dbReference type="NCBI Taxonomy" id="2782351"/>
    <lineage>
        <taxon>Bacteria</taxon>
        <taxon>Pseudomonadati</taxon>
        <taxon>Bacteroidota</taxon>
        <taxon>Cytophagia</taxon>
        <taxon>Cytophagales</taxon>
        <taxon>Chryseotaleaceae</taxon>
        <taxon>Chryseosolibacter</taxon>
    </lineage>
</organism>
<keyword evidence="1" id="KW-0812">Transmembrane</keyword>
<evidence type="ECO:0000313" key="2">
    <source>
        <dbReference type="EMBL" id="MBT1703991.1"/>
    </source>
</evidence>
<gene>
    <name evidence="2" type="ORF">KK060_11920</name>
</gene>
<keyword evidence="1" id="KW-0472">Membrane</keyword>
<reference evidence="2 3" key="1">
    <citation type="submission" date="2021-05" db="EMBL/GenBank/DDBJ databases">
        <title>A Polyphasic approach of four new species of the genus Ohtaekwangia: Ohtaekwangia histidinii sp. nov., Ohtaekwangia cretensis sp. nov., Ohtaekwangia indiensis sp. nov., Ohtaekwangia reichenbachii sp. nov. from diverse environment.</title>
        <authorList>
            <person name="Octaviana S."/>
        </authorList>
    </citation>
    <scope>NUCLEOTIDE SEQUENCE [LARGE SCALE GENOMIC DNA]</scope>
    <source>
        <strain evidence="2 3">PWU20</strain>
    </source>
</reference>